<gene>
    <name evidence="9" type="ORF">H0486_02535</name>
</gene>
<evidence type="ECO:0000313" key="9">
    <source>
        <dbReference type="EMBL" id="MBB2181755.1"/>
    </source>
</evidence>
<organism evidence="9 10">
    <name type="scientific">Variimorphobacter saccharofermentans</name>
    <dbReference type="NCBI Taxonomy" id="2755051"/>
    <lineage>
        <taxon>Bacteria</taxon>
        <taxon>Bacillati</taxon>
        <taxon>Bacillota</taxon>
        <taxon>Clostridia</taxon>
        <taxon>Lachnospirales</taxon>
        <taxon>Lachnospiraceae</taxon>
        <taxon>Variimorphobacter</taxon>
    </lineage>
</organism>
<dbReference type="InterPro" id="IPR025657">
    <property type="entry name" value="RadC_JAB"/>
</dbReference>
<dbReference type="GO" id="GO:0003697">
    <property type="term" value="F:single-stranded DNA binding"/>
    <property type="evidence" value="ECO:0007669"/>
    <property type="project" value="InterPro"/>
</dbReference>
<keyword evidence="5" id="KW-0862">Zinc</keyword>
<dbReference type="Proteomes" id="UP000574276">
    <property type="component" value="Unassembled WGS sequence"/>
</dbReference>
<evidence type="ECO:0000256" key="6">
    <source>
        <dbReference type="ARBA" id="ARBA00023049"/>
    </source>
</evidence>
<reference evidence="9 10" key="1">
    <citation type="submission" date="2020-07" db="EMBL/GenBank/DDBJ databases">
        <title>Characterization and genome sequencing of isolate MD1, a novel member within the family Lachnospiraceae.</title>
        <authorList>
            <person name="Rettenmaier R."/>
            <person name="Di Bello L."/>
            <person name="Zinser C."/>
            <person name="Scheitz K."/>
            <person name="Liebl W."/>
            <person name="Zverlov V."/>
        </authorList>
    </citation>
    <scope>NUCLEOTIDE SEQUENCE [LARGE SCALE GENOMIC DNA]</scope>
    <source>
        <strain evidence="9 10">MD1</strain>
    </source>
</reference>
<name>A0A839JVR3_9FIRM</name>
<evidence type="ECO:0000256" key="2">
    <source>
        <dbReference type="ARBA" id="ARBA00022670"/>
    </source>
</evidence>
<keyword evidence="2" id="KW-0645">Protease</keyword>
<dbReference type="Pfam" id="PF04002">
    <property type="entry name" value="RadC"/>
    <property type="match status" value="1"/>
</dbReference>
<evidence type="ECO:0000256" key="1">
    <source>
        <dbReference type="ARBA" id="ARBA00010243"/>
    </source>
</evidence>
<dbReference type="RefSeq" id="WP_228351511.1">
    <property type="nucleotide sequence ID" value="NZ_JACEGA010000001.1"/>
</dbReference>
<sequence>MNISGIHPKQGFYDSVIAQEPEKERVYKLNQVAIRMVDMPPLLSDTPMDGPEAAVKVMADMLKDYDREVVAIVNLQSDGRPINMNVVSMGALDQSVAHPREIFKSTILSNAASIMLVHNHPSGRLVPSAEDIVLTDRVKKLSDLIGVRFLDHVIVGPGKDYYSFHQKEQMPLSSLKLTKDLNDIELEGFRVAENTVQKEARMTATLTVAECSEFHSMGEEHTGVKTVKEAMEIFGSISPERMNGIPAIGVRVANEEAPELFSEIDIFNGKRFDMEALSYVPEIGNNWDAQKLIAELIHAYPEAEIVGEIPEGIQKKIQFIESREKQADQLKAVTDQLEKGVVEVFQSDKYKQFLDTMAKFPRYSVNNSILIMMQRPDASLCQSFTGWKEMGRYVKKGEKGISILAPAPYKIEREQTRLDDKGKPVLDADGEPVTEKVEVTIRAFKVVKTFDVSQTDGKELPSIGPDELVGSIEGYPKLLQALQEISPVPVTFEQIDGEAKGFYHQEDKRIAIQDGMSEVQTIKTLLHEMAHQKLHDKDAVAAADHVSRNGKEVEAESVAYVVCRHYGINTSDYSFSYVAGWSEGKEPPELKSSLDKIRQTAADFIYQIDQKLEVLQADREQTQESPKVENPFLQELAAKITAAAEDKGFIPVVPDSQEKVPNPDLKVAVDKALENLDKKRTQAKKKTSVKSKIKEKAEKSETTPKKTRTTKAKEERA</sequence>
<feature type="compositionally biased region" description="Basic residues" evidence="7">
    <location>
        <begin position="681"/>
        <end position="691"/>
    </location>
</feature>
<keyword evidence="6" id="KW-0482">Metalloprotease</keyword>
<evidence type="ECO:0000259" key="8">
    <source>
        <dbReference type="PROSITE" id="PS50249"/>
    </source>
</evidence>
<evidence type="ECO:0000313" key="10">
    <source>
        <dbReference type="Proteomes" id="UP000574276"/>
    </source>
</evidence>
<feature type="compositionally biased region" description="Basic and acidic residues" evidence="7">
    <location>
        <begin position="692"/>
        <end position="704"/>
    </location>
</feature>
<dbReference type="EMBL" id="JACEGA010000001">
    <property type="protein sequence ID" value="MBB2181755.1"/>
    <property type="molecule type" value="Genomic_DNA"/>
</dbReference>
<dbReference type="InterPro" id="IPR001405">
    <property type="entry name" value="UPF0758"/>
</dbReference>
<keyword evidence="10" id="KW-1185">Reference proteome</keyword>
<comment type="similarity">
    <text evidence="1">Belongs to the UPF0758 family.</text>
</comment>
<evidence type="ECO:0000256" key="4">
    <source>
        <dbReference type="ARBA" id="ARBA00022801"/>
    </source>
</evidence>
<evidence type="ECO:0000256" key="5">
    <source>
        <dbReference type="ARBA" id="ARBA00022833"/>
    </source>
</evidence>
<dbReference type="InterPro" id="IPR013610">
    <property type="entry name" value="ArdC_N"/>
</dbReference>
<dbReference type="CDD" id="cd08071">
    <property type="entry name" value="MPN_DUF2466"/>
    <property type="match status" value="1"/>
</dbReference>
<dbReference type="Gene3D" id="3.40.140.10">
    <property type="entry name" value="Cytidine Deaminase, domain 2"/>
    <property type="match status" value="1"/>
</dbReference>
<dbReference type="AlphaFoldDB" id="A0A839JVR3"/>
<evidence type="ECO:0000256" key="7">
    <source>
        <dbReference type="SAM" id="MobiDB-lite"/>
    </source>
</evidence>
<feature type="domain" description="MPN" evidence="8">
    <location>
        <begin position="47"/>
        <end position="170"/>
    </location>
</feature>
<dbReference type="InterPro" id="IPR020891">
    <property type="entry name" value="UPF0758_CS"/>
</dbReference>
<dbReference type="InterPro" id="IPR037518">
    <property type="entry name" value="MPN"/>
</dbReference>
<dbReference type="Pfam" id="PF08401">
    <property type="entry name" value="ArdcN"/>
    <property type="match status" value="1"/>
</dbReference>
<dbReference type="GO" id="GO:0046872">
    <property type="term" value="F:metal ion binding"/>
    <property type="evidence" value="ECO:0007669"/>
    <property type="project" value="UniProtKB-KW"/>
</dbReference>
<dbReference type="GO" id="GO:0008237">
    <property type="term" value="F:metallopeptidase activity"/>
    <property type="evidence" value="ECO:0007669"/>
    <property type="project" value="UniProtKB-KW"/>
</dbReference>
<accession>A0A839JVR3</accession>
<protein>
    <recommendedName>
        <fullName evidence="8">MPN domain-containing protein</fullName>
    </recommendedName>
</protein>
<evidence type="ECO:0000256" key="3">
    <source>
        <dbReference type="ARBA" id="ARBA00022723"/>
    </source>
</evidence>
<keyword evidence="4" id="KW-0378">Hydrolase</keyword>
<dbReference type="PROSITE" id="PS01302">
    <property type="entry name" value="UPF0758"/>
    <property type="match status" value="1"/>
</dbReference>
<dbReference type="PANTHER" id="PTHR30471">
    <property type="entry name" value="DNA REPAIR PROTEIN RADC"/>
    <property type="match status" value="1"/>
</dbReference>
<dbReference type="PANTHER" id="PTHR30471:SF3">
    <property type="entry name" value="UPF0758 PROTEIN YEES-RELATED"/>
    <property type="match status" value="1"/>
</dbReference>
<keyword evidence="3" id="KW-0479">Metal-binding</keyword>
<dbReference type="GO" id="GO:0006508">
    <property type="term" value="P:proteolysis"/>
    <property type="evidence" value="ECO:0007669"/>
    <property type="project" value="UniProtKB-KW"/>
</dbReference>
<dbReference type="PROSITE" id="PS50249">
    <property type="entry name" value="MPN"/>
    <property type="match status" value="1"/>
</dbReference>
<proteinExistence type="inferred from homology"/>
<comment type="caution">
    <text evidence="9">The sequence shown here is derived from an EMBL/GenBank/DDBJ whole genome shotgun (WGS) entry which is preliminary data.</text>
</comment>
<dbReference type="Gene3D" id="1.10.10.2910">
    <property type="match status" value="1"/>
</dbReference>
<feature type="region of interest" description="Disordered" evidence="7">
    <location>
        <begin position="676"/>
        <end position="717"/>
    </location>
</feature>